<sequence>MAVTRKLKTKKNDESQKSKKKKKEFSRREIILLSATGIVTFGGLLFCFLMIMLMTSISY</sequence>
<dbReference type="RefSeq" id="WP_149485030.1">
    <property type="nucleotide sequence ID" value="NZ_CP036150.1"/>
</dbReference>
<protein>
    <submittedName>
        <fullName evidence="3">Uncharacterized protein</fullName>
    </submittedName>
</protein>
<dbReference type="EMBL" id="CP036150">
    <property type="protein sequence ID" value="QEN06948.1"/>
    <property type="molecule type" value="Genomic_DNA"/>
</dbReference>
<evidence type="ECO:0000256" key="2">
    <source>
        <dbReference type="SAM" id="Phobius"/>
    </source>
</evidence>
<keyword evidence="2" id="KW-0812">Transmembrane</keyword>
<feature type="region of interest" description="Disordered" evidence="1">
    <location>
        <begin position="1"/>
        <end position="25"/>
    </location>
</feature>
<evidence type="ECO:0000313" key="3">
    <source>
        <dbReference type="EMBL" id="QEN06948.1"/>
    </source>
</evidence>
<evidence type="ECO:0000256" key="1">
    <source>
        <dbReference type="SAM" id="MobiDB-lite"/>
    </source>
</evidence>
<evidence type="ECO:0000313" key="4">
    <source>
        <dbReference type="Proteomes" id="UP000324209"/>
    </source>
</evidence>
<keyword evidence="2" id="KW-0472">Membrane</keyword>
<reference evidence="3 4" key="1">
    <citation type="submission" date="2019-02" db="EMBL/GenBank/DDBJ databases">
        <title>Complete Genome Sequence and Methylome Analysis of free living Spirochaetas.</title>
        <authorList>
            <person name="Fomenkov A."/>
            <person name="Dubinina G."/>
            <person name="Leshcheva N."/>
            <person name="Mikheeva N."/>
            <person name="Grabovich M."/>
            <person name="Vincze T."/>
            <person name="Roberts R.J."/>
        </authorList>
    </citation>
    <scope>NUCLEOTIDE SEQUENCE [LARGE SCALE GENOMIC DNA]</scope>
    <source>
        <strain evidence="3 4">K2</strain>
    </source>
</reference>
<proteinExistence type="predicted"/>
<accession>A0A5C1QI34</accession>
<feature type="transmembrane region" description="Helical" evidence="2">
    <location>
        <begin position="30"/>
        <end position="54"/>
    </location>
</feature>
<keyword evidence="2" id="KW-1133">Transmembrane helix</keyword>
<name>A0A5C1QI34_9SPIO</name>
<dbReference type="KEGG" id="ock:EXM22_02675"/>
<dbReference type="AlphaFoldDB" id="A0A5C1QI34"/>
<gene>
    <name evidence="3" type="ORF">EXM22_02675</name>
</gene>
<dbReference type="Proteomes" id="UP000324209">
    <property type="component" value="Chromosome"/>
</dbReference>
<keyword evidence="4" id="KW-1185">Reference proteome</keyword>
<organism evidence="3 4">
    <name type="scientific">Oceanispirochaeta crateris</name>
    <dbReference type="NCBI Taxonomy" id="2518645"/>
    <lineage>
        <taxon>Bacteria</taxon>
        <taxon>Pseudomonadati</taxon>
        <taxon>Spirochaetota</taxon>
        <taxon>Spirochaetia</taxon>
        <taxon>Spirochaetales</taxon>
        <taxon>Spirochaetaceae</taxon>
        <taxon>Oceanispirochaeta</taxon>
    </lineage>
</organism>